<sequence length="200" mass="23250">MPRVMKPSALPEDYDLIVAIQAGDAAAFQTLYRKYWRPLFNVSYQATRHTDDAKDLVQELFADIWQNRAAVKPDTFSAAYLHATLRHKLLDRIRKQAVRQQYISRIVATTTDHDNSTEAALQSDAFLEHLQRELIKLPERCRLIFQLSRFDDLSVDEIAGQLRLSPQTVKNQLTKALFRLRTSLHEYATWAGILVMGYWW</sequence>
<gene>
    <name evidence="7" type="ORF">EQG79_22420</name>
</gene>
<dbReference type="GO" id="GO:0006352">
    <property type="term" value="P:DNA-templated transcription initiation"/>
    <property type="evidence" value="ECO:0007669"/>
    <property type="project" value="InterPro"/>
</dbReference>
<evidence type="ECO:0000313" key="7">
    <source>
        <dbReference type="EMBL" id="RYC68207.1"/>
    </source>
</evidence>
<dbReference type="EMBL" id="SBLB01000006">
    <property type="protein sequence ID" value="RYC68207.1"/>
    <property type="molecule type" value="Genomic_DNA"/>
</dbReference>
<keyword evidence="2" id="KW-0805">Transcription regulation</keyword>
<dbReference type="PANTHER" id="PTHR43133">
    <property type="entry name" value="RNA POLYMERASE ECF-TYPE SIGMA FACTO"/>
    <property type="match status" value="1"/>
</dbReference>
<evidence type="ECO:0000259" key="5">
    <source>
        <dbReference type="Pfam" id="PF04542"/>
    </source>
</evidence>
<dbReference type="NCBIfam" id="TIGR02985">
    <property type="entry name" value="Sig70_bacteroi1"/>
    <property type="match status" value="1"/>
</dbReference>
<keyword evidence="4" id="KW-0804">Transcription</keyword>
<accession>A0A4Q2UFZ2</accession>
<comment type="similarity">
    <text evidence="1">Belongs to the sigma-70 factor family. ECF subfamily.</text>
</comment>
<dbReference type="InterPro" id="IPR013324">
    <property type="entry name" value="RNA_pol_sigma_r3/r4-like"/>
</dbReference>
<dbReference type="GO" id="GO:0016987">
    <property type="term" value="F:sigma factor activity"/>
    <property type="evidence" value="ECO:0007669"/>
    <property type="project" value="UniProtKB-KW"/>
</dbReference>
<evidence type="ECO:0000313" key="8">
    <source>
        <dbReference type="Proteomes" id="UP000290407"/>
    </source>
</evidence>
<dbReference type="InterPro" id="IPR014327">
    <property type="entry name" value="RNA_pol_sigma70_bacteroid"/>
</dbReference>
<evidence type="ECO:0000259" key="6">
    <source>
        <dbReference type="Pfam" id="PF08281"/>
    </source>
</evidence>
<evidence type="ECO:0000256" key="1">
    <source>
        <dbReference type="ARBA" id="ARBA00010641"/>
    </source>
</evidence>
<protein>
    <submittedName>
        <fullName evidence="7">RNA polymerase sigma-70 factor</fullName>
    </submittedName>
</protein>
<evidence type="ECO:0000256" key="2">
    <source>
        <dbReference type="ARBA" id="ARBA00023015"/>
    </source>
</evidence>
<dbReference type="CDD" id="cd06171">
    <property type="entry name" value="Sigma70_r4"/>
    <property type="match status" value="1"/>
</dbReference>
<dbReference type="InterPro" id="IPR007627">
    <property type="entry name" value="RNA_pol_sigma70_r2"/>
</dbReference>
<dbReference type="GO" id="GO:0003677">
    <property type="term" value="F:DNA binding"/>
    <property type="evidence" value="ECO:0007669"/>
    <property type="project" value="InterPro"/>
</dbReference>
<feature type="domain" description="RNA polymerase sigma-70 region 2" evidence="5">
    <location>
        <begin position="31"/>
        <end position="97"/>
    </location>
</feature>
<name>A0A4Q2UFZ2_9BACT</name>
<dbReference type="Pfam" id="PF04542">
    <property type="entry name" value="Sigma70_r2"/>
    <property type="match status" value="1"/>
</dbReference>
<dbReference type="NCBIfam" id="TIGR02937">
    <property type="entry name" value="sigma70-ECF"/>
    <property type="match status" value="1"/>
</dbReference>
<dbReference type="Proteomes" id="UP000290407">
    <property type="component" value="Unassembled WGS sequence"/>
</dbReference>
<dbReference type="SUPFAM" id="SSF88659">
    <property type="entry name" value="Sigma3 and sigma4 domains of RNA polymerase sigma factors"/>
    <property type="match status" value="1"/>
</dbReference>
<dbReference type="InterPro" id="IPR039425">
    <property type="entry name" value="RNA_pol_sigma-70-like"/>
</dbReference>
<reference evidence="7 8" key="1">
    <citation type="submission" date="2019-01" db="EMBL/GenBank/DDBJ databases">
        <title>Spirosoma flava sp. nov., a propanil-degrading bacterium isolated from herbicide-contaminated soil.</title>
        <authorList>
            <person name="Zhang L."/>
            <person name="Jiang J.-D."/>
        </authorList>
    </citation>
    <scope>NUCLEOTIDE SEQUENCE [LARGE SCALE GENOMIC DNA]</scope>
    <source>
        <strain evidence="7 8">TY50</strain>
    </source>
</reference>
<dbReference type="InterPro" id="IPR036388">
    <property type="entry name" value="WH-like_DNA-bd_sf"/>
</dbReference>
<dbReference type="AlphaFoldDB" id="A0A4Q2UFZ2"/>
<dbReference type="PANTHER" id="PTHR43133:SF46">
    <property type="entry name" value="RNA POLYMERASE SIGMA-70 FACTOR ECF SUBFAMILY"/>
    <property type="match status" value="1"/>
</dbReference>
<dbReference type="InterPro" id="IPR013249">
    <property type="entry name" value="RNA_pol_sigma70_r4_t2"/>
</dbReference>
<dbReference type="InterPro" id="IPR013325">
    <property type="entry name" value="RNA_pol_sigma_r2"/>
</dbReference>
<comment type="caution">
    <text evidence="7">The sequence shown here is derived from an EMBL/GenBank/DDBJ whole genome shotgun (WGS) entry which is preliminary data.</text>
</comment>
<dbReference type="SUPFAM" id="SSF88946">
    <property type="entry name" value="Sigma2 domain of RNA polymerase sigma factors"/>
    <property type="match status" value="1"/>
</dbReference>
<organism evidence="7 8">
    <name type="scientific">Spirosoma sordidisoli</name>
    <dbReference type="NCBI Taxonomy" id="2502893"/>
    <lineage>
        <taxon>Bacteria</taxon>
        <taxon>Pseudomonadati</taxon>
        <taxon>Bacteroidota</taxon>
        <taxon>Cytophagia</taxon>
        <taxon>Cytophagales</taxon>
        <taxon>Cytophagaceae</taxon>
        <taxon>Spirosoma</taxon>
    </lineage>
</organism>
<proteinExistence type="inferred from homology"/>
<dbReference type="InterPro" id="IPR014284">
    <property type="entry name" value="RNA_pol_sigma-70_dom"/>
</dbReference>
<dbReference type="Gene3D" id="1.10.10.10">
    <property type="entry name" value="Winged helix-like DNA-binding domain superfamily/Winged helix DNA-binding domain"/>
    <property type="match status" value="1"/>
</dbReference>
<dbReference type="Gene3D" id="1.10.1740.10">
    <property type="match status" value="1"/>
</dbReference>
<dbReference type="Pfam" id="PF08281">
    <property type="entry name" value="Sigma70_r4_2"/>
    <property type="match status" value="1"/>
</dbReference>
<evidence type="ECO:0000256" key="3">
    <source>
        <dbReference type="ARBA" id="ARBA00023082"/>
    </source>
</evidence>
<keyword evidence="3" id="KW-0731">Sigma factor</keyword>
<evidence type="ECO:0000256" key="4">
    <source>
        <dbReference type="ARBA" id="ARBA00023163"/>
    </source>
</evidence>
<keyword evidence="8" id="KW-1185">Reference proteome</keyword>
<feature type="domain" description="RNA polymerase sigma factor 70 region 4 type 2" evidence="6">
    <location>
        <begin position="130"/>
        <end position="177"/>
    </location>
</feature>